<evidence type="ECO:0000313" key="2">
    <source>
        <dbReference type="Proteomes" id="UP000823775"/>
    </source>
</evidence>
<dbReference type="EMBL" id="JACEIK010003277">
    <property type="protein sequence ID" value="MCD9641087.1"/>
    <property type="molecule type" value="Genomic_DNA"/>
</dbReference>
<comment type="caution">
    <text evidence="1">The sequence shown here is derived from an EMBL/GenBank/DDBJ whole genome shotgun (WGS) entry which is preliminary data.</text>
</comment>
<evidence type="ECO:0000313" key="1">
    <source>
        <dbReference type="EMBL" id="MCD9641087.1"/>
    </source>
</evidence>
<keyword evidence="2" id="KW-1185">Reference proteome</keyword>
<accession>A0ABS8V261</accession>
<reference evidence="1 2" key="1">
    <citation type="journal article" date="2021" name="BMC Genomics">
        <title>Datura genome reveals duplications of psychoactive alkaloid biosynthetic genes and high mutation rate following tissue culture.</title>
        <authorList>
            <person name="Rajewski A."/>
            <person name="Carter-House D."/>
            <person name="Stajich J."/>
            <person name="Litt A."/>
        </authorList>
    </citation>
    <scope>NUCLEOTIDE SEQUENCE [LARGE SCALE GENOMIC DNA]</scope>
    <source>
        <strain evidence="1">AR-01</strain>
    </source>
</reference>
<name>A0ABS8V261_DATST</name>
<organism evidence="1 2">
    <name type="scientific">Datura stramonium</name>
    <name type="common">Jimsonweed</name>
    <name type="synonym">Common thornapple</name>
    <dbReference type="NCBI Taxonomy" id="4076"/>
    <lineage>
        <taxon>Eukaryota</taxon>
        <taxon>Viridiplantae</taxon>
        <taxon>Streptophyta</taxon>
        <taxon>Embryophyta</taxon>
        <taxon>Tracheophyta</taxon>
        <taxon>Spermatophyta</taxon>
        <taxon>Magnoliopsida</taxon>
        <taxon>eudicotyledons</taxon>
        <taxon>Gunneridae</taxon>
        <taxon>Pentapetalae</taxon>
        <taxon>asterids</taxon>
        <taxon>lamiids</taxon>
        <taxon>Solanales</taxon>
        <taxon>Solanaceae</taxon>
        <taxon>Solanoideae</taxon>
        <taxon>Datureae</taxon>
        <taxon>Datura</taxon>
    </lineage>
</organism>
<feature type="non-terminal residue" evidence="1">
    <location>
        <position position="79"/>
    </location>
</feature>
<proteinExistence type="predicted"/>
<feature type="non-terminal residue" evidence="1">
    <location>
        <position position="1"/>
    </location>
</feature>
<gene>
    <name evidence="1" type="ORF">HAX54_026959</name>
</gene>
<sequence length="79" mass="8641">KNWPRMSNERRVVEESCARTHVGRPHAFGVRGLHGCTRKPGVWSCATCKRVSAGVCGASIPAQGEMRRGPPSTVHIYVL</sequence>
<dbReference type="Proteomes" id="UP000823775">
    <property type="component" value="Unassembled WGS sequence"/>
</dbReference>
<protein>
    <submittedName>
        <fullName evidence="1">Uncharacterized protein</fullName>
    </submittedName>
</protein>